<dbReference type="PANTHER" id="PTHR38932">
    <property type="entry name" value="BNAC03G64660D PROTEIN"/>
    <property type="match status" value="1"/>
</dbReference>
<gene>
    <name evidence="2" type="ORF">C1H46_026957</name>
</gene>
<dbReference type="EMBL" id="VIEB01000535">
    <property type="protein sequence ID" value="TQD87445.1"/>
    <property type="molecule type" value="Genomic_DNA"/>
</dbReference>
<dbReference type="PANTHER" id="PTHR38932:SF2">
    <property type="entry name" value="DUF3741 DOMAIN-CONTAINING PROTEIN"/>
    <property type="match status" value="1"/>
</dbReference>
<feature type="region of interest" description="Disordered" evidence="1">
    <location>
        <begin position="1"/>
        <end position="33"/>
    </location>
</feature>
<dbReference type="AlphaFoldDB" id="A0A540LLT6"/>
<evidence type="ECO:0000256" key="1">
    <source>
        <dbReference type="SAM" id="MobiDB-lite"/>
    </source>
</evidence>
<feature type="region of interest" description="Disordered" evidence="1">
    <location>
        <begin position="60"/>
        <end position="151"/>
    </location>
</feature>
<protein>
    <submittedName>
        <fullName evidence="2">Uncharacterized protein</fullName>
    </submittedName>
</protein>
<reference evidence="2 3" key="1">
    <citation type="journal article" date="2019" name="G3 (Bethesda)">
        <title>Sequencing of a Wild Apple (Malus baccata) Genome Unravels the Differences Between Cultivated and Wild Apple Species Regarding Disease Resistance and Cold Tolerance.</title>
        <authorList>
            <person name="Chen X."/>
        </authorList>
    </citation>
    <scope>NUCLEOTIDE SEQUENCE [LARGE SCALE GENOMIC DNA]</scope>
    <source>
        <strain evidence="3">cv. Shandingzi</strain>
        <tissue evidence="2">Leaves</tissue>
    </source>
</reference>
<feature type="compositionally biased region" description="Polar residues" evidence="1">
    <location>
        <begin position="70"/>
        <end position="81"/>
    </location>
</feature>
<feature type="compositionally biased region" description="Polar residues" evidence="1">
    <location>
        <begin position="106"/>
        <end position="124"/>
    </location>
</feature>
<dbReference type="Proteomes" id="UP000315295">
    <property type="component" value="Unassembled WGS sequence"/>
</dbReference>
<evidence type="ECO:0000313" key="3">
    <source>
        <dbReference type="Proteomes" id="UP000315295"/>
    </source>
</evidence>
<sequence length="151" mass="16217">MEAYAPKLPRQSISSSKENSKNLGKATTPDAKACLVLRPRAVLSSPENDGMIGSINKIVDRKNSPAIKVQNPNTATSSAQRPHQEAKKTPSQAKKKATATARPMAMNTNKGSNIKTLFNSNNGDVKSKFQKPLVGKQHASLGTWKPSFTSS</sequence>
<name>A0A540LLT6_MALBA</name>
<organism evidence="2 3">
    <name type="scientific">Malus baccata</name>
    <name type="common">Siberian crab apple</name>
    <name type="synonym">Pyrus baccata</name>
    <dbReference type="NCBI Taxonomy" id="106549"/>
    <lineage>
        <taxon>Eukaryota</taxon>
        <taxon>Viridiplantae</taxon>
        <taxon>Streptophyta</taxon>
        <taxon>Embryophyta</taxon>
        <taxon>Tracheophyta</taxon>
        <taxon>Spermatophyta</taxon>
        <taxon>Magnoliopsida</taxon>
        <taxon>eudicotyledons</taxon>
        <taxon>Gunneridae</taxon>
        <taxon>Pentapetalae</taxon>
        <taxon>rosids</taxon>
        <taxon>fabids</taxon>
        <taxon>Rosales</taxon>
        <taxon>Rosaceae</taxon>
        <taxon>Amygdaloideae</taxon>
        <taxon>Maleae</taxon>
        <taxon>Malus</taxon>
    </lineage>
</organism>
<keyword evidence="3" id="KW-1185">Reference proteome</keyword>
<proteinExistence type="predicted"/>
<accession>A0A540LLT6</accession>
<evidence type="ECO:0000313" key="2">
    <source>
        <dbReference type="EMBL" id="TQD87445.1"/>
    </source>
</evidence>
<comment type="caution">
    <text evidence="2">The sequence shown here is derived from an EMBL/GenBank/DDBJ whole genome shotgun (WGS) entry which is preliminary data.</text>
</comment>